<evidence type="ECO:0000256" key="1">
    <source>
        <dbReference type="SAM" id="MobiDB-lite"/>
    </source>
</evidence>
<sequence length="544" mass="57671">MADKIVFTKDELHNIYEQVTSPPSSGAHGEVNTSSALGAQTEVSTASALGSQHESATGLDLTPGHPTRADTSSGLRSEVLSAPDRMQPTKTPPGADVGPVPVATAAEQRNQAVTGSFVRPQDEAPRSSGLGAGHETATSTNTAGHISVVAGTGIEHGKNTTVPQIASHHKAASASDPANVDNATKGSKTAHRTNILAAIGIGKHKKDAREVEPAPPTEAAASLDLKQSGKATTDAKTAHQSNIIAATSLGTHNGVRRDSDVGPRNETAPEHHHHHHHDKDKTEHEKHDHQEDKPEHHHDEYRAKEFKAVAPAAITNGATTKEKRGIDYGNVSHLGVSVTPNPTDGSRRKSLAESPYRGRIDSTVSPPSPSKKWSFSMGDFGLKMPKQESNVVAQELNKDGSVSMQGGQGRVPRGIGSISSTVKRGSVDKTVSERDPAKRWSFAHGDFGLKMPKQESNAVAQELNKDGSVSAQGGWGRYRLRVGEGGRRVSLGRQGARGIGSISSSVRKGSVDATVSEHDKARKWSLKDADFGLKWPRQPSNLHE</sequence>
<feature type="region of interest" description="Disordered" evidence="1">
    <location>
        <begin position="1"/>
        <end position="142"/>
    </location>
</feature>
<dbReference type="EMBL" id="JAACFV010000015">
    <property type="protein sequence ID" value="KAF7512110.1"/>
    <property type="molecule type" value="Genomic_DNA"/>
</dbReference>
<feature type="region of interest" description="Disordered" evidence="1">
    <location>
        <begin position="203"/>
        <end position="299"/>
    </location>
</feature>
<feature type="compositionally biased region" description="Basic and acidic residues" evidence="1">
    <location>
        <begin position="1"/>
        <end position="14"/>
    </location>
</feature>
<feature type="compositionally biased region" description="Basic and acidic residues" evidence="1">
    <location>
        <begin position="255"/>
        <end position="270"/>
    </location>
</feature>
<protein>
    <submittedName>
        <fullName evidence="2">Uncharacterized protein</fullName>
    </submittedName>
</protein>
<proteinExistence type="predicted"/>
<accession>A0A8H7E897</accession>
<dbReference type="AlphaFoldDB" id="A0A8H7E897"/>
<reference evidence="2" key="1">
    <citation type="submission" date="2020-02" db="EMBL/GenBank/DDBJ databases">
        <authorList>
            <person name="Palmer J.M."/>
        </authorList>
    </citation>
    <scope>NUCLEOTIDE SEQUENCE</scope>
    <source>
        <strain evidence="2">EPUS1.4</strain>
        <tissue evidence="2">Thallus</tissue>
    </source>
</reference>
<feature type="region of interest" description="Disordered" evidence="1">
    <location>
        <begin position="337"/>
        <end position="371"/>
    </location>
</feature>
<feature type="compositionally biased region" description="Polar residues" evidence="1">
    <location>
        <begin position="31"/>
        <end position="55"/>
    </location>
</feature>
<feature type="compositionally biased region" description="Polar residues" evidence="1">
    <location>
        <begin position="229"/>
        <end position="251"/>
    </location>
</feature>
<evidence type="ECO:0000313" key="3">
    <source>
        <dbReference type="Proteomes" id="UP000606974"/>
    </source>
</evidence>
<feature type="region of interest" description="Disordered" evidence="1">
    <location>
        <begin position="165"/>
        <end position="189"/>
    </location>
</feature>
<gene>
    <name evidence="2" type="ORF">GJ744_002823</name>
</gene>
<feature type="compositionally biased region" description="Basic and acidic residues" evidence="1">
    <location>
        <begin position="279"/>
        <end position="299"/>
    </location>
</feature>
<comment type="caution">
    <text evidence="2">The sequence shown here is derived from an EMBL/GenBank/DDBJ whole genome shotgun (WGS) entry which is preliminary data.</text>
</comment>
<dbReference type="Proteomes" id="UP000606974">
    <property type="component" value="Unassembled WGS sequence"/>
</dbReference>
<feature type="compositionally biased region" description="Low complexity" evidence="1">
    <location>
        <begin position="92"/>
        <end position="106"/>
    </location>
</feature>
<dbReference type="OrthoDB" id="10336241at2759"/>
<keyword evidence="3" id="KW-1185">Reference proteome</keyword>
<feature type="region of interest" description="Disordered" evidence="1">
    <location>
        <begin position="400"/>
        <end position="428"/>
    </location>
</feature>
<organism evidence="2 3">
    <name type="scientific">Endocarpon pusillum</name>
    <dbReference type="NCBI Taxonomy" id="364733"/>
    <lineage>
        <taxon>Eukaryota</taxon>
        <taxon>Fungi</taxon>
        <taxon>Dikarya</taxon>
        <taxon>Ascomycota</taxon>
        <taxon>Pezizomycotina</taxon>
        <taxon>Eurotiomycetes</taxon>
        <taxon>Chaetothyriomycetidae</taxon>
        <taxon>Verrucariales</taxon>
        <taxon>Verrucariaceae</taxon>
        <taxon>Endocarpon</taxon>
    </lineage>
</organism>
<feature type="compositionally biased region" description="Basic and acidic residues" evidence="1">
    <location>
        <begin position="345"/>
        <end position="360"/>
    </location>
</feature>
<name>A0A8H7E897_9EURO</name>
<evidence type="ECO:0000313" key="2">
    <source>
        <dbReference type="EMBL" id="KAF7512110.1"/>
    </source>
</evidence>